<evidence type="ECO:0000256" key="1">
    <source>
        <dbReference type="SAM" id="SignalP"/>
    </source>
</evidence>
<feature type="chain" id="PRO_5018015288" evidence="1">
    <location>
        <begin position="21"/>
        <end position="70"/>
    </location>
</feature>
<name>A0A3P7QG08_CYLGO</name>
<accession>A0A3P7QG08</accession>
<organism evidence="2 3">
    <name type="scientific">Cylicostephanus goldi</name>
    <name type="common">Nematode worm</name>
    <dbReference type="NCBI Taxonomy" id="71465"/>
    <lineage>
        <taxon>Eukaryota</taxon>
        <taxon>Metazoa</taxon>
        <taxon>Ecdysozoa</taxon>
        <taxon>Nematoda</taxon>
        <taxon>Chromadorea</taxon>
        <taxon>Rhabditida</taxon>
        <taxon>Rhabditina</taxon>
        <taxon>Rhabditomorpha</taxon>
        <taxon>Strongyloidea</taxon>
        <taxon>Strongylidae</taxon>
        <taxon>Cylicostephanus</taxon>
    </lineage>
</organism>
<evidence type="ECO:0000313" key="2">
    <source>
        <dbReference type="EMBL" id="VDN30912.1"/>
    </source>
</evidence>
<dbReference type="AlphaFoldDB" id="A0A3P7QG08"/>
<feature type="signal peptide" evidence="1">
    <location>
        <begin position="1"/>
        <end position="20"/>
    </location>
</feature>
<sequence>MNRALLFVILVSMLAAQTVAQWGPYGYGYPYGYGRRWGYGGYGNYGYNRNPVASALRGAVIGGMMGAMMG</sequence>
<dbReference type="EMBL" id="UYRV01117963">
    <property type="protein sequence ID" value="VDN30912.1"/>
    <property type="molecule type" value="Genomic_DNA"/>
</dbReference>
<keyword evidence="1" id="KW-0732">Signal</keyword>
<protein>
    <submittedName>
        <fullName evidence="2">Uncharacterized protein</fullName>
    </submittedName>
</protein>
<gene>
    <name evidence="2" type="ORF">CGOC_LOCUS11667</name>
</gene>
<keyword evidence="3" id="KW-1185">Reference proteome</keyword>
<dbReference type="Proteomes" id="UP000271889">
    <property type="component" value="Unassembled WGS sequence"/>
</dbReference>
<evidence type="ECO:0000313" key="3">
    <source>
        <dbReference type="Proteomes" id="UP000271889"/>
    </source>
</evidence>
<reference evidence="2 3" key="1">
    <citation type="submission" date="2018-11" db="EMBL/GenBank/DDBJ databases">
        <authorList>
            <consortium name="Pathogen Informatics"/>
        </authorList>
    </citation>
    <scope>NUCLEOTIDE SEQUENCE [LARGE SCALE GENOMIC DNA]</scope>
</reference>
<proteinExistence type="predicted"/>